<feature type="transmembrane region" description="Helical" evidence="1">
    <location>
        <begin position="86"/>
        <end position="102"/>
    </location>
</feature>
<dbReference type="RefSeq" id="WP_057002547.1">
    <property type="nucleotide sequence ID" value="NZ_AZGA01000024.1"/>
</dbReference>
<feature type="transmembrane region" description="Helical" evidence="1">
    <location>
        <begin position="108"/>
        <end position="127"/>
    </location>
</feature>
<evidence type="ECO:0000313" key="3">
    <source>
        <dbReference type="Proteomes" id="UP000051236"/>
    </source>
</evidence>
<sequence>MVGLQRFIWHYLSLVLGVIALILGIGSIVAPLGSIAATLGPVQLTWLSATFNLLGRLIYLGYFVGLAVLLLTLLREAWRLKVTRRFHKTLLGPAILLLASLLPLFTPVLMLVTLSLLIVGGIICLFYR</sequence>
<dbReference type="Proteomes" id="UP000051236">
    <property type="component" value="Unassembled WGS sequence"/>
</dbReference>
<dbReference type="AlphaFoldDB" id="A0A0R1Y3D9"/>
<name>A0A0R1Y3D9_9LACO</name>
<keyword evidence="1" id="KW-1133">Transmembrane helix</keyword>
<gene>
    <name evidence="2" type="ORF">FC83_GL002135</name>
</gene>
<accession>A0A0R1Y3D9</accession>
<evidence type="ECO:0000256" key="1">
    <source>
        <dbReference type="SAM" id="Phobius"/>
    </source>
</evidence>
<dbReference type="PATRIC" id="fig|1423734.3.peg.2156"/>
<feature type="transmembrane region" description="Helical" evidence="1">
    <location>
        <begin position="57"/>
        <end position="74"/>
    </location>
</feature>
<dbReference type="STRING" id="1423734.FC83_GL002135"/>
<comment type="caution">
    <text evidence="2">The sequence shown here is derived from an EMBL/GenBank/DDBJ whole genome shotgun (WGS) entry which is preliminary data.</text>
</comment>
<dbReference type="EMBL" id="AZGA01000024">
    <property type="protein sequence ID" value="KRM34649.1"/>
    <property type="molecule type" value="Genomic_DNA"/>
</dbReference>
<evidence type="ECO:0000313" key="2">
    <source>
        <dbReference type="EMBL" id="KRM34649.1"/>
    </source>
</evidence>
<keyword evidence="3" id="KW-1185">Reference proteome</keyword>
<keyword evidence="1" id="KW-0472">Membrane</keyword>
<keyword evidence="1" id="KW-0812">Transmembrane</keyword>
<feature type="transmembrane region" description="Helical" evidence="1">
    <location>
        <begin position="12"/>
        <end position="37"/>
    </location>
</feature>
<proteinExistence type="predicted"/>
<reference evidence="2 3" key="1">
    <citation type="journal article" date="2015" name="Genome Announc.">
        <title>Expanding the biotechnology potential of lactobacilli through comparative genomics of 213 strains and associated genera.</title>
        <authorList>
            <person name="Sun Z."/>
            <person name="Harris H.M."/>
            <person name="McCann A."/>
            <person name="Guo C."/>
            <person name="Argimon S."/>
            <person name="Zhang W."/>
            <person name="Yang X."/>
            <person name="Jeffery I.B."/>
            <person name="Cooney J.C."/>
            <person name="Kagawa T.F."/>
            <person name="Liu W."/>
            <person name="Song Y."/>
            <person name="Salvetti E."/>
            <person name="Wrobel A."/>
            <person name="Rasinkangas P."/>
            <person name="Parkhill J."/>
            <person name="Rea M.C."/>
            <person name="O'Sullivan O."/>
            <person name="Ritari J."/>
            <person name="Douillard F.P."/>
            <person name="Paul Ross R."/>
            <person name="Yang R."/>
            <person name="Briner A.E."/>
            <person name="Felis G.E."/>
            <person name="de Vos W.M."/>
            <person name="Barrangou R."/>
            <person name="Klaenhammer T.R."/>
            <person name="Caufield P.W."/>
            <person name="Cui Y."/>
            <person name="Zhang H."/>
            <person name="O'Toole P.W."/>
        </authorList>
    </citation>
    <scope>NUCLEOTIDE SEQUENCE [LARGE SCALE GENOMIC DNA]</scope>
    <source>
        <strain evidence="2 3">DSM 18527</strain>
    </source>
</reference>
<protein>
    <submittedName>
        <fullName evidence="2">Uncharacterized protein</fullName>
    </submittedName>
</protein>
<organism evidence="2 3">
    <name type="scientific">Agrilactobacillus composti DSM 18527 = JCM 14202</name>
    <dbReference type="NCBI Taxonomy" id="1423734"/>
    <lineage>
        <taxon>Bacteria</taxon>
        <taxon>Bacillati</taxon>
        <taxon>Bacillota</taxon>
        <taxon>Bacilli</taxon>
        <taxon>Lactobacillales</taxon>
        <taxon>Lactobacillaceae</taxon>
        <taxon>Agrilactobacillus</taxon>
    </lineage>
</organism>